<dbReference type="GO" id="GO:0005524">
    <property type="term" value="F:ATP binding"/>
    <property type="evidence" value="ECO:0007669"/>
    <property type="project" value="UniProtKB-KW"/>
</dbReference>
<dbReference type="PANTHER" id="PTHR44936">
    <property type="entry name" value="SENSOR PROTEIN CREC"/>
    <property type="match status" value="1"/>
</dbReference>
<dbReference type="InterPro" id="IPR003594">
    <property type="entry name" value="HATPase_dom"/>
</dbReference>
<dbReference type="HOGENOM" id="CLU_000445_114_58_2"/>
<feature type="transmembrane region" description="Helical" evidence="7">
    <location>
        <begin position="193"/>
        <end position="214"/>
    </location>
</feature>
<evidence type="ECO:0000256" key="6">
    <source>
        <dbReference type="ARBA" id="ARBA00022840"/>
    </source>
</evidence>
<dbReference type="PROSITE" id="PS50109">
    <property type="entry name" value="HIS_KIN"/>
    <property type="match status" value="1"/>
</dbReference>
<dbReference type="EMBL" id="HF582854">
    <property type="protein sequence ID" value="CCQ37525.1"/>
    <property type="molecule type" value="Genomic_DNA"/>
</dbReference>
<feature type="transmembrane region" description="Helical" evidence="7">
    <location>
        <begin position="6"/>
        <end position="26"/>
    </location>
</feature>
<evidence type="ECO:0000313" key="9">
    <source>
        <dbReference type="EMBL" id="CCQ37525.1"/>
    </source>
</evidence>
<feature type="transmembrane region" description="Helical" evidence="7">
    <location>
        <begin position="70"/>
        <end position="91"/>
    </location>
</feature>
<evidence type="ECO:0000259" key="8">
    <source>
        <dbReference type="PROSITE" id="PS50109"/>
    </source>
</evidence>
<organism evidence="9 10">
    <name type="scientific">Natronomonas moolapensis (strain DSM 18674 / CECT 7526 / JCM 14361 / 8.8.11)</name>
    <dbReference type="NCBI Taxonomy" id="268739"/>
    <lineage>
        <taxon>Archaea</taxon>
        <taxon>Methanobacteriati</taxon>
        <taxon>Methanobacteriota</taxon>
        <taxon>Stenosarchaea group</taxon>
        <taxon>Halobacteria</taxon>
        <taxon>Halobacteriales</taxon>
        <taxon>Natronomonadaceae</taxon>
        <taxon>Natronomonas</taxon>
    </lineage>
</organism>
<dbReference type="OrthoDB" id="230688at2157"/>
<dbReference type="Gene3D" id="3.30.565.10">
    <property type="entry name" value="Histidine kinase-like ATPase, C-terminal domain"/>
    <property type="match status" value="1"/>
</dbReference>
<reference evidence="9 10" key="1">
    <citation type="journal article" date="2013" name="Genome Announc.">
        <title>Genome of the haloarchaeon Natronomonas moolapensis, a neutrophilic member of a previously haloalkaliphilic genus.</title>
        <authorList>
            <person name="Dyall-Smith M.L."/>
            <person name="Pfeiffer F."/>
            <person name="Oberwinkler T."/>
            <person name="Klee K."/>
            <person name="Rampp M."/>
            <person name="Palm P."/>
            <person name="Gross K."/>
            <person name="Schuster S.C."/>
            <person name="Oesterhelt D."/>
        </authorList>
    </citation>
    <scope>NUCLEOTIDE SEQUENCE [LARGE SCALE GENOMIC DNA]</scope>
    <source>
        <strain evidence="10">DSM 18674 / JCM 14361 / 8.8.11</strain>
    </source>
</reference>
<accession>M1XSZ3</accession>
<dbReference type="Gene3D" id="3.30.450.20">
    <property type="entry name" value="PAS domain"/>
    <property type="match status" value="1"/>
</dbReference>
<dbReference type="RefSeq" id="WP_015410266.1">
    <property type="nucleotide sequence ID" value="NC_020388.1"/>
</dbReference>
<dbReference type="CDD" id="cd00075">
    <property type="entry name" value="HATPase"/>
    <property type="match status" value="1"/>
</dbReference>
<protein>
    <recommendedName>
        <fullName evidence="2">histidine kinase</fullName>
        <ecNumber evidence="2">2.7.13.3</ecNumber>
    </recommendedName>
</protein>
<dbReference type="GeneID" id="14651864"/>
<dbReference type="GO" id="GO:0006355">
    <property type="term" value="P:regulation of DNA-templated transcription"/>
    <property type="evidence" value="ECO:0007669"/>
    <property type="project" value="InterPro"/>
</dbReference>
<keyword evidence="3 9" id="KW-0808">Transferase</keyword>
<feature type="transmembrane region" description="Helical" evidence="7">
    <location>
        <begin position="38"/>
        <end position="58"/>
    </location>
</feature>
<evidence type="ECO:0000256" key="5">
    <source>
        <dbReference type="ARBA" id="ARBA00022777"/>
    </source>
</evidence>
<evidence type="ECO:0000256" key="1">
    <source>
        <dbReference type="ARBA" id="ARBA00000085"/>
    </source>
</evidence>
<proteinExistence type="predicted"/>
<evidence type="ECO:0000256" key="3">
    <source>
        <dbReference type="ARBA" id="ARBA00022679"/>
    </source>
</evidence>
<keyword evidence="7" id="KW-1133">Transmembrane helix</keyword>
<dbReference type="InterPro" id="IPR050980">
    <property type="entry name" value="2C_sensor_his_kinase"/>
</dbReference>
<dbReference type="EC" id="2.7.13.3" evidence="2"/>
<keyword evidence="7" id="KW-0472">Membrane</keyword>
<feature type="domain" description="Histidine kinase" evidence="8">
    <location>
        <begin position="343"/>
        <end position="537"/>
    </location>
</feature>
<dbReference type="eggNOG" id="arCOG02327">
    <property type="taxonomic scope" value="Archaea"/>
</dbReference>
<dbReference type="STRING" id="268739.Nmlp_3396"/>
<keyword evidence="10" id="KW-1185">Reference proteome</keyword>
<feature type="transmembrane region" description="Helical" evidence="7">
    <location>
        <begin position="168"/>
        <end position="187"/>
    </location>
</feature>
<keyword evidence="7" id="KW-0812">Transmembrane</keyword>
<dbReference type="Pfam" id="PF00989">
    <property type="entry name" value="PAS"/>
    <property type="match status" value="1"/>
</dbReference>
<keyword evidence="6" id="KW-0067">ATP-binding</keyword>
<dbReference type="Proteomes" id="UP000011867">
    <property type="component" value="Chromosome"/>
</dbReference>
<dbReference type="Pfam" id="PF02518">
    <property type="entry name" value="HATPase_c"/>
    <property type="match status" value="1"/>
</dbReference>
<dbReference type="SUPFAM" id="SSF55785">
    <property type="entry name" value="PYP-like sensor domain (PAS domain)"/>
    <property type="match status" value="1"/>
</dbReference>
<name>M1XSZ3_NATM8</name>
<dbReference type="InterPro" id="IPR005467">
    <property type="entry name" value="His_kinase_dom"/>
</dbReference>
<evidence type="ECO:0000256" key="4">
    <source>
        <dbReference type="ARBA" id="ARBA00022741"/>
    </source>
</evidence>
<dbReference type="PANTHER" id="PTHR44936:SF10">
    <property type="entry name" value="SENSOR PROTEIN RSTB"/>
    <property type="match status" value="1"/>
</dbReference>
<gene>
    <name evidence="9" type="ordered locus">Nmlp_3396</name>
</gene>
<dbReference type="InterPro" id="IPR036890">
    <property type="entry name" value="HATPase_C_sf"/>
</dbReference>
<dbReference type="InterPro" id="IPR035965">
    <property type="entry name" value="PAS-like_dom_sf"/>
</dbReference>
<dbReference type="InterPro" id="IPR013767">
    <property type="entry name" value="PAS_fold"/>
</dbReference>
<keyword evidence="5 9" id="KW-0418">Kinase</keyword>
<dbReference type="AlphaFoldDB" id="M1XSZ3"/>
<evidence type="ECO:0000256" key="2">
    <source>
        <dbReference type="ARBA" id="ARBA00012438"/>
    </source>
</evidence>
<feature type="transmembrane region" description="Helical" evidence="7">
    <location>
        <begin position="103"/>
        <end position="119"/>
    </location>
</feature>
<dbReference type="SMART" id="SM00387">
    <property type="entry name" value="HATPase_c"/>
    <property type="match status" value="1"/>
</dbReference>
<dbReference type="SUPFAM" id="SSF55874">
    <property type="entry name" value="ATPase domain of HSP90 chaperone/DNA topoisomerase II/histidine kinase"/>
    <property type="match status" value="1"/>
</dbReference>
<evidence type="ECO:0000256" key="7">
    <source>
        <dbReference type="SAM" id="Phobius"/>
    </source>
</evidence>
<dbReference type="KEGG" id="nmo:Nmlp_3396"/>
<evidence type="ECO:0000313" key="10">
    <source>
        <dbReference type="Proteomes" id="UP000011867"/>
    </source>
</evidence>
<sequence length="546" mass="58324">MVSLIYGLLAIGLSAGGWLCWISYSLLRRDPQLGRRALAIAVGILGTGSVLTAVVGVVPWLPGPETGEQIWLLLPLVTWNLMTAPWLVFALQYTGTRPAISRRLIVALTVPVLLVPLRVGVQASRVELPPAIVGFTATVVFAYVLSLVASGCYLLIRQNKTDARFSLRQALSLSAIPIGSFLFWNLSTLEITATAMAVTFDAGAITACVGLAAARYRYGLFGPIPAVGALGENALIEQTDDLMFVVDANERVVQSNRTAVETLDTARSELLKSKVGDVLGYEVDEIVASETISLETSAGVRQYDSQLSAVTDPHGNRLGSVLSFRDVSDREVSQQRLSVLNRVLRHNLRNRMDVIKSHAETLPGTVDEHRSSIIAAADDAVALGRQAQRIDQFVSAQESSSQVDLTRIVRRVLDRVSTVGVTVTTDMPGTAIVTTNRRAAENAIESPLKNAVTYAASSVAVTITTTDGGYCVTISDDGPGIPAAELDALNRGTEDPLTHTTGLGLWQLKWAAMTLNGDVSFEINDGTTVRIDIPDNEASGVTSSAA</sequence>
<feature type="transmembrane region" description="Helical" evidence="7">
    <location>
        <begin position="131"/>
        <end position="156"/>
    </location>
</feature>
<dbReference type="GO" id="GO:0004673">
    <property type="term" value="F:protein histidine kinase activity"/>
    <property type="evidence" value="ECO:0007669"/>
    <property type="project" value="UniProtKB-EC"/>
</dbReference>
<keyword evidence="4" id="KW-0547">Nucleotide-binding</keyword>
<comment type="catalytic activity">
    <reaction evidence="1">
        <text>ATP + protein L-histidine = ADP + protein N-phospho-L-histidine.</text>
        <dbReference type="EC" id="2.7.13.3"/>
    </reaction>
</comment>